<keyword evidence="2" id="KW-1185">Reference proteome</keyword>
<dbReference type="AlphaFoldDB" id="A0A1H8YMT9"/>
<gene>
    <name evidence="1" type="ORF">SAMN04489732_127101</name>
</gene>
<sequence length="56" mass="5652">MAFNKSVSEAAQRAMGLIDDAGEPIIDPGRGRKTPEQGAATIAFAATSPLLAGHSG</sequence>
<organism evidence="1 2">
    <name type="scientific">Amycolatopsis saalfeldensis</name>
    <dbReference type="NCBI Taxonomy" id="394193"/>
    <lineage>
        <taxon>Bacteria</taxon>
        <taxon>Bacillati</taxon>
        <taxon>Actinomycetota</taxon>
        <taxon>Actinomycetes</taxon>
        <taxon>Pseudonocardiales</taxon>
        <taxon>Pseudonocardiaceae</taxon>
        <taxon>Amycolatopsis</taxon>
    </lineage>
</organism>
<evidence type="ECO:0000313" key="1">
    <source>
        <dbReference type="EMBL" id="SEP53505.1"/>
    </source>
</evidence>
<name>A0A1H8YMT9_9PSEU</name>
<dbReference type="Proteomes" id="UP000198582">
    <property type="component" value="Unassembled WGS sequence"/>
</dbReference>
<evidence type="ECO:0000313" key="2">
    <source>
        <dbReference type="Proteomes" id="UP000198582"/>
    </source>
</evidence>
<dbReference type="EMBL" id="FOEF01000027">
    <property type="protein sequence ID" value="SEP53505.1"/>
    <property type="molecule type" value="Genomic_DNA"/>
</dbReference>
<dbReference type="STRING" id="394193.SAMN04489732_127101"/>
<accession>A0A1H8YMT9</accession>
<reference evidence="1 2" key="1">
    <citation type="submission" date="2016-10" db="EMBL/GenBank/DDBJ databases">
        <authorList>
            <person name="de Groot N.N."/>
        </authorList>
    </citation>
    <scope>NUCLEOTIDE SEQUENCE [LARGE SCALE GENOMIC DNA]</scope>
    <source>
        <strain evidence="1 2">DSM 44993</strain>
    </source>
</reference>
<proteinExistence type="predicted"/>
<protein>
    <submittedName>
        <fullName evidence="1">Uncharacterized protein</fullName>
    </submittedName>
</protein>